<keyword evidence="1" id="KW-0812">Transmembrane</keyword>
<comment type="caution">
    <text evidence="2">The sequence shown here is derived from an EMBL/GenBank/DDBJ whole genome shotgun (WGS) entry which is preliminary data.</text>
</comment>
<keyword evidence="1" id="KW-0472">Membrane</keyword>
<name>A0A495BEW3_VOGIN</name>
<reference evidence="2 3" key="1">
    <citation type="submission" date="2018-10" db="EMBL/GenBank/DDBJ databases">
        <title>Genomic Encyclopedia of Type Strains, Phase IV (KMG-IV): sequencing the most valuable type-strain genomes for metagenomic binning, comparative biology and taxonomic classification.</title>
        <authorList>
            <person name="Goeker M."/>
        </authorList>
    </citation>
    <scope>NUCLEOTIDE SEQUENCE [LARGE SCALE GENOMIC DNA]</scope>
    <source>
        <strain evidence="2 3">DSM 3303</strain>
    </source>
</reference>
<dbReference type="Proteomes" id="UP000279384">
    <property type="component" value="Unassembled WGS sequence"/>
</dbReference>
<dbReference type="RefSeq" id="WP_053068105.1">
    <property type="nucleotide sequence ID" value="NZ_RBID01000014.1"/>
</dbReference>
<accession>A0A495BEW3</accession>
<feature type="transmembrane region" description="Helical" evidence="1">
    <location>
        <begin position="29"/>
        <end position="51"/>
    </location>
</feature>
<protein>
    <submittedName>
        <fullName evidence="2">Uncharacterized protein DUF58</fullName>
    </submittedName>
</protein>
<evidence type="ECO:0000256" key="1">
    <source>
        <dbReference type="SAM" id="Phobius"/>
    </source>
</evidence>
<keyword evidence="1" id="KW-1133">Transmembrane helix</keyword>
<proteinExistence type="predicted"/>
<organism evidence="2 3">
    <name type="scientific">Vogesella indigofera</name>
    <name type="common">Pseudomonas indigofera</name>
    <dbReference type="NCBI Taxonomy" id="45465"/>
    <lineage>
        <taxon>Bacteria</taxon>
        <taxon>Pseudomonadati</taxon>
        <taxon>Pseudomonadota</taxon>
        <taxon>Betaproteobacteria</taxon>
        <taxon>Neisseriales</taxon>
        <taxon>Chromobacteriaceae</taxon>
        <taxon>Vogesella</taxon>
    </lineage>
</organism>
<evidence type="ECO:0000313" key="3">
    <source>
        <dbReference type="Proteomes" id="UP000279384"/>
    </source>
</evidence>
<dbReference type="EMBL" id="RBID01000014">
    <property type="protein sequence ID" value="RKQ58744.1"/>
    <property type="molecule type" value="Genomic_DNA"/>
</dbReference>
<dbReference type="AlphaFoldDB" id="A0A495BEW3"/>
<dbReference type="PANTHER" id="PTHR34351:SF1">
    <property type="entry name" value="SLR1927 PROTEIN"/>
    <property type="match status" value="1"/>
</dbReference>
<dbReference type="PANTHER" id="PTHR34351">
    <property type="entry name" value="SLR1927 PROTEIN-RELATED"/>
    <property type="match status" value="1"/>
</dbReference>
<sequence length="315" mass="35123">MSRWRKAASSWLLRRLPRQQQLVLGQSRIYLLPTTFGWGLLLVAWAVWIGALNYAVSLAYVLSFWIVSLVLIAVVLAYRQLAGLAIRCGAPDDVVAGSHALFPLQLQWPEGESRLLRLGWHDEAGGVVLDRPGEVLLPRLTLQRGQMTIPPLRVYSESPLGLVRAFAYLRLQTQVCVYPLPCADERAAASLPDGGQLREQQPVPGELFSHLVAWQPELGARRIAWKAYARRGVLLARRFEEPQAARATCLLEWSAYPAEMAAEARLSRLCWQLLAAARRGEDVVLRLPQQELRLTAGEVRPGLRALAGFGVRDAQ</sequence>
<gene>
    <name evidence="2" type="ORF">C8E02_1714</name>
</gene>
<feature type="transmembrane region" description="Helical" evidence="1">
    <location>
        <begin position="57"/>
        <end position="78"/>
    </location>
</feature>
<evidence type="ECO:0000313" key="2">
    <source>
        <dbReference type="EMBL" id="RKQ58744.1"/>
    </source>
</evidence>